<keyword evidence="2" id="KW-1277">Toxin-antitoxin system</keyword>
<evidence type="ECO:0000313" key="3">
    <source>
        <dbReference type="EMBL" id="TFW13162.1"/>
    </source>
</evidence>
<dbReference type="EMBL" id="SPVH01000006">
    <property type="protein sequence ID" value="TFW13162.1"/>
    <property type="molecule type" value="Genomic_DNA"/>
</dbReference>
<evidence type="ECO:0000256" key="2">
    <source>
        <dbReference type="ARBA" id="ARBA00022649"/>
    </source>
</evidence>
<reference evidence="3 4" key="1">
    <citation type="submission" date="2019-03" db="EMBL/GenBank/DDBJ databases">
        <title>Draft genome of Brevundimonas sp. a heavy metal resistant soil bacteria.</title>
        <authorList>
            <person name="Soto J."/>
        </authorList>
    </citation>
    <scope>NUCLEOTIDE SEQUENCE [LARGE SCALE GENOMIC DNA]</scope>
    <source>
        <strain evidence="3 4">B-10</strain>
    </source>
</reference>
<dbReference type="AlphaFoldDB" id="A0A4Y9RW21"/>
<dbReference type="Gene3D" id="3.30.2310.20">
    <property type="entry name" value="RelE-like"/>
    <property type="match status" value="1"/>
</dbReference>
<evidence type="ECO:0000256" key="1">
    <source>
        <dbReference type="ARBA" id="ARBA00006226"/>
    </source>
</evidence>
<proteinExistence type="inferred from homology"/>
<gene>
    <name evidence="3" type="ORF">EGY25_11535</name>
</gene>
<organism evidence="3 4">
    <name type="scientific">Brevundimonas intermedia</name>
    <dbReference type="NCBI Taxonomy" id="74315"/>
    <lineage>
        <taxon>Bacteria</taxon>
        <taxon>Pseudomonadati</taxon>
        <taxon>Pseudomonadota</taxon>
        <taxon>Alphaproteobacteria</taxon>
        <taxon>Caulobacterales</taxon>
        <taxon>Caulobacteraceae</taxon>
        <taxon>Brevundimonas</taxon>
    </lineage>
</organism>
<name>A0A4Y9RW21_9CAUL</name>
<dbReference type="OrthoDB" id="7577795at2"/>
<sequence>MRLVVWTDQALGDLEDISLYIADFNPAAAARFFIRLKAAAESLAHFADRGRPAIHGTRELTLVKPYLIRYAILPDRVEVVTIRHSARRPER</sequence>
<dbReference type="InterPro" id="IPR051803">
    <property type="entry name" value="TA_system_RelE-like_toxin"/>
</dbReference>
<evidence type="ECO:0000313" key="4">
    <source>
        <dbReference type="Proteomes" id="UP000298216"/>
    </source>
</evidence>
<comment type="similarity">
    <text evidence="1">Belongs to the RelE toxin family.</text>
</comment>
<dbReference type="Pfam" id="PF05016">
    <property type="entry name" value="ParE_toxin"/>
    <property type="match status" value="1"/>
</dbReference>
<protein>
    <submittedName>
        <fullName evidence="3">Type II toxin-antitoxin system RelE/ParE family toxin</fullName>
    </submittedName>
</protein>
<accession>A0A4Y9RW21</accession>
<dbReference type="Proteomes" id="UP000298216">
    <property type="component" value="Unassembled WGS sequence"/>
</dbReference>
<dbReference type="InterPro" id="IPR007712">
    <property type="entry name" value="RelE/ParE_toxin"/>
</dbReference>
<keyword evidence="4" id="KW-1185">Reference proteome</keyword>
<dbReference type="InterPro" id="IPR035093">
    <property type="entry name" value="RelE/ParE_toxin_dom_sf"/>
</dbReference>
<comment type="caution">
    <text evidence="3">The sequence shown here is derived from an EMBL/GenBank/DDBJ whole genome shotgun (WGS) entry which is preliminary data.</text>
</comment>
<dbReference type="PANTHER" id="PTHR33755">
    <property type="entry name" value="TOXIN PARE1-RELATED"/>
    <property type="match status" value="1"/>
</dbReference>